<comment type="caution">
    <text evidence="2">The sequence shown here is derived from an EMBL/GenBank/DDBJ whole genome shotgun (WGS) entry which is preliminary data.</text>
</comment>
<reference evidence="2 3" key="1">
    <citation type="journal article" date="2014" name="Int. J. Syst. Evol. Microbiol.">
        <title>Complete genome sequence of Corynebacterium casei LMG S-19264T (=DSM 44701T), isolated from a smear-ripened cheese.</title>
        <authorList>
            <consortium name="US DOE Joint Genome Institute (JGI-PGF)"/>
            <person name="Walter F."/>
            <person name="Albersmeier A."/>
            <person name="Kalinowski J."/>
            <person name="Ruckert C."/>
        </authorList>
    </citation>
    <scope>NUCLEOTIDE SEQUENCE [LARGE SCALE GENOMIC DNA]</scope>
    <source>
        <strain evidence="2 3">CGMCC 4.7215</strain>
    </source>
</reference>
<organism evidence="2 3">
    <name type="scientific">Halovenus rubra</name>
    <dbReference type="NCBI Taxonomy" id="869890"/>
    <lineage>
        <taxon>Archaea</taxon>
        <taxon>Methanobacteriati</taxon>
        <taxon>Methanobacteriota</taxon>
        <taxon>Stenosarchaea group</taxon>
        <taxon>Halobacteria</taxon>
        <taxon>Halobacteriales</taxon>
        <taxon>Haloarculaceae</taxon>
        <taxon>Halovenus</taxon>
    </lineage>
</organism>
<feature type="transmembrane region" description="Helical" evidence="1">
    <location>
        <begin position="50"/>
        <end position="71"/>
    </location>
</feature>
<evidence type="ECO:0000256" key="1">
    <source>
        <dbReference type="SAM" id="Phobius"/>
    </source>
</evidence>
<accession>A0ABD5XAV3</accession>
<dbReference type="Proteomes" id="UP001596414">
    <property type="component" value="Unassembled WGS sequence"/>
</dbReference>
<feature type="transmembrane region" description="Helical" evidence="1">
    <location>
        <begin position="16"/>
        <end position="38"/>
    </location>
</feature>
<name>A0ABD5XAV3_9EURY</name>
<gene>
    <name evidence="2" type="ORF">ACFQJ7_05560</name>
</gene>
<evidence type="ECO:0000313" key="3">
    <source>
        <dbReference type="Proteomes" id="UP001596414"/>
    </source>
</evidence>
<proteinExistence type="predicted"/>
<keyword evidence="1" id="KW-0812">Transmembrane</keyword>
<dbReference type="EMBL" id="JBHSZQ010000004">
    <property type="protein sequence ID" value="MFC7125507.1"/>
    <property type="molecule type" value="Genomic_DNA"/>
</dbReference>
<keyword evidence="1" id="KW-0472">Membrane</keyword>
<dbReference type="RefSeq" id="WP_267636505.1">
    <property type="nucleotide sequence ID" value="NZ_JAODIY010000004.1"/>
</dbReference>
<keyword evidence="1" id="KW-1133">Transmembrane helix</keyword>
<protein>
    <submittedName>
        <fullName evidence="2">Uncharacterized protein</fullName>
    </submittedName>
</protein>
<evidence type="ECO:0000313" key="2">
    <source>
        <dbReference type="EMBL" id="MFC7125507.1"/>
    </source>
</evidence>
<sequence length="85" mass="9248">MHPLEIIETQVHPLKLFGTVLILLGGLLLTGYSIGYIIMDSGYDLNTTLWGYYALFGLILAALGGLLWAIARQDVSALSQQPENA</sequence>
<dbReference type="AlphaFoldDB" id="A0ABD5XAV3"/>